<evidence type="ECO:0000313" key="3">
    <source>
        <dbReference type="Proteomes" id="UP001482620"/>
    </source>
</evidence>
<dbReference type="Proteomes" id="UP001482620">
    <property type="component" value="Unassembled WGS sequence"/>
</dbReference>
<keyword evidence="3" id="KW-1185">Reference proteome</keyword>
<keyword evidence="1" id="KW-0732">Signal</keyword>
<feature type="signal peptide" evidence="1">
    <location>
        <begin position="1"/>
        <end position="18"/>
    </location>
</feature>
<gene>
    <name evidence="2" type="ORF">ILYODFUR_034424</name>
</gene>
<protein>
    <submittedName>
        <fullName evidence="2">Uncharacterized protein</fullName>
    </submittedName>
</protein>
<feature type="chain" id="PRO_5046317669" evidence="1">
    <location>
        <begin position="19"/>
        <end position="121"/>
    </location>
</feature>
<evidence type="ECO:0000256" key="1">
    <source>
        <dbReference type="SAM" id="SignalP"/>
    </source>
</evidence>
<proteinExistence type="predicted"/>
<evidence type="ECO:0000313" key="2">
    <source>
        <dbReference type="EMBL" id="MEQ2223209.1"/>
    </source>
</evidence>
<organism evidence="2 3">
    <name type="scientific">Ilyodon furcidens</name>
    <name type="common">goldbreast splitfin</name>
    <dbReference type="NCBI Taxonomy" id="33524"/>
    <lineage>
        <taxon>Eukaryota</taxon>
        <taxon>Metazoa</taxon>
        <taxon>Chordata</taxon>
        <taxon>Craniata</taxon>
        <taxon>Vertebrata</taxon>
        <taxon>Euteleostomi</taxon>
        <taxon>Actinopterygii</taxon>
        <taxon>Neopterygii</taxon>
        <taxon>Teleostei</taxon>
        <taxon>Neoteleostei</taxon>
        <taxon>Acanthomorphata</taxon>
        <taxon>Ovalentaria</taxon>
        <taxon>Atherinomorphae</taxon>
        <taxon>Cyprinodontiformes</taxon>
        <taxon>Goodeidae</taxon>
        <taxon>Ilyodon</taxon>
    </lineage>
</organism>
<comment type="caution">
    <text evidence="2">The sequence shown here is derived from an EMBL/GenBank/DDBJ whole genome shotgun (WGS) entry which is preliminary data.</text>
</comment>
<dbReference type="EMBL" id="JAHRIQ010006193">
    <property type="protein sequence ID" value="MEQ2223209.1"/>
    <property type="molecule type" value="Genomic_DNA"/>
</dbReference>
<name>A0ABV0SRJ6_9TELE</name>
<accession>A0ABV0SRJ6</accession>
<sequence length="121" mass="13754">MLHSLSIFHNCILCLLSCRECFDDVFFTDQNMQKYISKQHKFRFLSSIEMCSGLLQPAVWKCIAVSIEGAVLHYLAVRNSDHSSLCRAIWSFVMKHCPVAGGMTIELNLFLESTLVEHGLV</sequence>
<reference evidence="2 3" key="1">
    <citation type="submission" date="2021-06" db="EMBL/GenBank/DDBJ databases">
        <authorList>
            <person name="Palmer J.M."/>
        </authorList>
    </citation>
    <scope>NUCLEOTIDE SEQUENCE [LARGE SCALE GENOMIC DNA]</scope>
    <source>
        <strain evidence="3">if_2019</strain>
        <tissue evidence="2">Muscle</tissue>
    </source>
</reference>